<gene>
    <name evidence="2" type="ORF">CGOC_LOCUS3210</name>
</gene>
<organism evidence="2 3">
    <name type="scientific">Cylicostephanus goldi</name>
    <name type="common">Nematode worm</name>
    <dbReference type="NCBI Taxonomy" id="71465"/>
    <lineage>
        <taxon>Eukaryota</taxon>
        <taxon>Metazoa</taxon>
        <taxon>Ecdysozoa</taxon>
        <taxon>Nematoda</taxon>
        <taxon>Chromadorea</taxon>
        <taxon>Rhabditida</taxon>
        <taxon>Rhabditina</taxon>
        <taxon>Rhabditomorpha</taxon>
        <taxon>Strongyloidea</taxon>
        <taxon>Strongylidae</taxon>
        <taxon>Cylicostephanus</taxon>
    </lineage>
</organism>
<evidence type="ECO:0000313" key="2">
    <source>
        <dbReference type="EMBL" id="VDK55114.1"/>
    </source>
</evidence>
<dbReference type="Proteomes" id="UP000271889">
    <property type="component" value="Unassembled WGS sequence"/>
</dbReference>
<dbReference type="OrthoDB" id="2019504at2759"/>
<evidence type="ECO:0000313" key="3">
    <source>
        <dbReference type="Proteomes" id="UP000271889"/>
    </source>
</evidence>
<feature type="compositionally biased region" description="Basic residues" evidence="1">
    <location>
        <begin position="99"/>
        <end position="135"/>
    </location>
</feature>
<protein>
    <submittedName>
        <fullName evidence="2">Uncharacterized protein</fullName>
    </submittedName>
</protein>
<evidence type="ECO:0000256" key="1">
    <source>
        <dbReference type="SAM" id="MobiDB-lite"/>
    </source>
</evidence>
<reference evidence="2 3" key="1">
    <citation type="submission" date="2018-11" db="EMBL/GenBank/DDBJ databases">
        <authorList>
            <consortium name="Pathogen Informatics"/>
        </authorList>
    </citation>
    <scope>NUCLEOTIDE SEQUENCE [LARGE SCALE GENOMIC DNA]</scope>
</reference>
<dbReference type="EMBL" id="UYRV01007977">
    <property type="protein sequence ID" value="VDK55114.1"/>
    <property type="molecule type" value="Genomic_DNA"/>
</dbReference>
<proteinExistence type="predicted"/>
<feature type="region of interest" description="Disordered" evidence="1">
    <location>
        <begin position="77"/>
        <end position="135"/>
    </location>
</feature>
<accession>A0A3P6SJ98</accession>
<name>A0A3P6SJ98_CYLGO</name>
<keyword evidence="3" id="KW-1185">Reference proteome</keyword>
<dbReference type="AlphaFoldDB" id="A0A3P6SJ98"/>
<sequence length="135" mass="15623">MLFDVGKKPETISRRRRKLYDLVKRFEVAAKGGDPYSFEIPVPEIVLTSNDYKEAEERLQKMNEEVALERKRMKLEKKRMQSESQNVANDDGENVTAKIRPKKSAVKRKVLKRNLGRKHAGVAKRTANRKAKLLT</sequence>